<evidence type="ECO:0000313" key="2">
    <source>
        <dbReference type="Proteomes" id="UP000015106"/>
    </source>
</evidence>
<dbReference type="SUPFAM" id="SSF56672">
    <property type="entry name" value="DNA/RNA polymerases"/>
    <property type="match status" value="1"/>
</dbReference>
<protein>
    <recommendedName>
        <fullName evidence="3">Transposon Ty3-I Gag-Pol polyprotein</fullName>
    </recommendedName>
</protein>
<dbReference type="Proteomes" id="UP000015106">
    <property type="component" value="Chromosome 2"/>
</dbReference>
<reference evidence="1" key="2">
    <citation type="submission" date="2018-03" db="EMBL/GenBank/DDBJ databases">
        <title>The Triticum urartu genome reveals the dynamic nature of wheat genome evolution.</title>
        <authorList>
            <person name="Ling H."/>
            <person name="Ma B."/>
            <person name="Shi X."/>
            <person name="Liu H."/>
            <person name="Dong L."/>
            <person name="Sun H."/>
            <person name="Cao Y."/>
            <person name="Gao Q."/>
            <person name="Zheng S."/>
            <person name="Li Y."/>
            <person name="Yu Y."/>
            <person name="Du H."/>
            <person name="Qi M."/>
            <person name="Li Y."/>
            <person name="Yu H."/>
            <person name="Cui Y."/>
            <person name="Wang N."/>
            <person name="Chen C."/>
            <person name="Wu H."/>
            <person name="Zhao Y."/>
            <person name="Zhang J."/>
            <person name="Li Y."/>
            <person name="Zhou W."/>
            <person name="Zhang B."/>
            <person name="Hu W."/>
            <person name="Eijk M."/>
            <person name="Tang J."/>
            <person name="Witsenboer H."/>
            <person name="Zhao S."/>
            <person name="Li Z."/>
            <person name="Zhang A."/>
            <person name="Wang D."/>
            <person name="Liang C."/>
        </authorList>
    </citation>
    <scope>NUCLEOTIDE SEQUENCE [LARGE SCALE GENOMIC DNA]</scope>
    <source>
        <strain evidence="1">cv. G1812</strain>
    </source>
</reference>
<dbReference type="Gene3D" id="3.10.10.10">
    <property type="entry name" value="HIV Type 1 Reverse Transcriptase, subunit A, domain 1"/>
    <property type="match status" value="1"/>
</dbReference>
<dbReference type="Gene3D" id="2.40.70.10">
    <property type="entry name" value="Acid Proteases"/>
    <property type="match status" value="1"/>
</dbReference>
<keyword evidence="2" id="KW-1185">Reference proteome</keyword>
<evidence type="ECO:0000313" key="1">
    <source>
        <dbReference type="EnsemblPlants" id="TuG1812G0200002037.01.T01"/>
    </source>
</evidence>
<sequence>MSGTEAPSCLQLHGWLQGREVLMLVDPGSSSSFMSQHLAAHLQGVQSMPKSVKVVVANGSEMWCTQEVLGCSWFAQGHVFSTNFILLPLGSDNVILGMDWLEYHSPMLIDWPKRCMQIEHDGFTVVLQGVTSQAHKCETLNTVQLASMEKQEMVAYAVHICYAQDSDTVTDLKCTELPLEIVQGTQPVNIRAYRHKPELKTEVERQVAEMLKAGIIQKSSSPFSSPIILVKKKDDTWRMCVDYRRLNAMTIINKYPVPVTEDILDELAGACW</sequence>
<accession>A0A8R7PCS6</accession>
<dbReference type="PANTHER" id="PTHR15503:SF22">
    <property type="entry name" value="TRANSPOSON TY3-I GAG POLYPROTEIN"/>
    <property type="match status" value="1"/>
</dbReference>
<dbReference type="Gramene" id="TuG1812G0200002037.01.T01">
    <property type="protein sequence ID" value="TuG1812G0200002037.01.T01"/>
    <property type="gene ID" value="TuG1812G0200002037.01"/>
</dbReference>
<dbReference type="AlphaFoldDB" id="A0A8R7PCS6"/>
<dbReference type="PANTHER" id="PTHR15503">
    <property type="entry name" value="LDOC1 RELATED"/>
    <property type="match status" value="1"/>
</dbReference>
<reference evidence="2" key="1">
    <citation type="journal article" date="2013" name="Nature">
        <title>Draft genome of the wheat A-genome progenitor Triticum urartu.</title>
        <authorList>
            <person name="Ling H.Q."/>
            <person name="Zhao S."/>
            <person name="Liu D."/>
            <person name="Wang J."/>
            <person name="Sun H."/>
            <person name="Zhang C."/>
            <person name="Fan H."/>
            <person name="Li D."/>
            <person name="Dong L."/>
            <person name="Tao Y."/>
            <person name="Gao C."/>
            <person name="Wu H."/>
            <person name="Li Y."/>
            <person name="Cui Y."/>
            <person name="Guo X."/>
            <person name="Zheng S."/>
            <person name="Wang B."/>
            <person name="Yu K."/>
            <person name="Liang Q."/>
            <person name="Yang W."/>
            <person name="Lou X."/>
            <person name="Chen J."/>
            <person name="Feng M."/>
            <person name="Jian J."/>
            <person name="Zhang X."/>
            <person name="Luo G."/>
            <person name="Jiang Y."/>
            <person name="Liu J."/>
            <person name="Wang Z."/>
            <person name="Sha Y."/>
            <person name="Zhang B."/>
            <person name="Wu H."/>
            <person name="Tang D."/>
            <person name="Shen Q."/>
            <person name="Xue P."/>
            <person name="Zou S."/>
            <person name="Wang X."/>
            <person name="Liu X."/>
            <person name="Wang F."/>
            <person name="Yang Y."/>
            <person name="An X."/>
            <person name="Dong Z."/>
            <person name="Zhang K."/>
            <person name="Zhang X."/>
            <person name="Luo M.C."/>
            <person name="Dvorak J."/>
            <person name="Tong Y."/>
            <person name="Wang J."/>
            <person name="Yang H."/>
            <person name="Li Z."/>
            <person name="Wang D."/>
            <person name="Zhang A."/>
            <person name="Wang J."/>
        </authorList>
    </citation>
    <scope>NUCLEOTIDE SEQUENCE</scope>
    <source>
        <strain evidence="2">cv. G1812</strain>
    </source>
</reference>
<organism evidence="1 2">
    <name type="scientific">Triticum urartu</name>
    <name type="common">Red wild einkorn</name>
    <name type="synonym">Crithodium urartu</name>
    <dbReference type="NCBI Taxonomy" id="4572"/>
    <lineage>
        <taxon>Eukaryota</taxon>
        <taxon>Viridiplantae</taxon>
        <taxon>Streptophyta</taxon>
        <taxon>Embryophyta</taxon>
        <taxon>Tracheophyta</taxon>
        <taxon>Spermatophyta</taxon>
        <taxon>Magnoliopsida</taxon>
        <taxon>Liliopsida</taxon>
        <taxon>Poales</taxon>
        <taxon>Poaceae</taxon>
        <taxon>BOP clade</taxon>
        <taxon>Pooideae</taxon>
        <taxon>Triticodae</taxon>
        <taxon>Triticeae</taxon>
        <taxon>Triticinae</taxon>
        <taxon>Triticum</taxon>
    </lineage>
</organism>
<reference evidence="1" key="3">
    <citation type="submission" date="2022-06" db="UniProtKB">
        <authorList>
            <consortium name="EnsemblPlants"/>
        </authorList>
    </citation>
    <scope>IDENTIFICATION</scope>
</reference>
<dbReference type="EnsemblPlants" id="TuG1812G0200002037.01.T01">
    <property type="protein sequence ID" value="TuG1812G0200002037.01.T01"/>
    <property type="gene ID" value="TuG1812G0200002037.01"/>
</dbReference>
<dbReference type="CDD" id="cd00303">
    <property type="entry name" value="retropepsin_like"/>
    <property type="match status" value="1"/>
</dbReference>
<dbReference type="InterPro" id="IPR032567">
    <property type="entry name" value="RTL1-rel"/>
</dbReference>
<dbReference type="InterPro" id="IPR043502">
    <property type="entry name" value="DNA/RNA_pol_sf"/>
</dbReference>
<dbReference type="SUPFAM" id="SSF50630">
    <property type="entry name" value="Acid proteases"/>
    <property type="match status" value="1"/>
</dbReference>
<dbReference type="Pfam" id="PF08284">
    <property type="entry name" value="RVP_2"/>
    <property type="match status" value="1"/>
</dbReference>
<proteinExistence type="predicted"/>
<dbReference type="InterPro" id="IPR021109">
    <property type="entry name" value="Peptidase_aspartic_dom_sf"/>
</dbReference>
<evidence type="ECO:0008006" key="3">
    <source>
        <dbReference type="Google" id="ProtNLM"/>
    </source>
</evidence>
<name>A0A8R7PCS6_TRIUA</name>